<dbReference type="Proteomes" id="UP001165136">
    <property type="component" value="Unassembled WGS sequence"/>
</dbReference>
<name>A0A9W6R8M8_9PSEU</name>
<evidence type="ECO:0000313" key="2">
    <source>
        <dbReference type="EMBL" id="GLY71084.1"/>
    </source>
</evidence>
<accession>A0A9W6R8M8</accession>
<evidence type="ECO:0000313" key="3">
    <source>
        <dbReference type="Proteomes" id="UP001165136"/>
    </source>
</evidence>
<comment type="caution">
    <text evidence="2">The sequence shown here is derived from an EMBL/GenBank/DDBJ whole genome shotgun (WGS) entry which is preliminary data.</text>
</comment>
<dbReference type="InterPro" id="IPR010359">
    <property type="entry name" value="IrrE_HExxH"/>
</dbReference>
<protein>
    <recommendedName>
        <fullName evidence="1">IrrE N-terminal-like domain-containing protein</fullName>
    </recommendedName>
</protein>
<evidence type="ECO:0000259" key="1">
    <source>
        <dbReference type="Pfam" id="PF06114"/>
    </source>
</evidence>
<reference evidence="2" key="1">
    <citation type="submission" date="2023-03" db="EMBL/GenBank/DDBJ databases">
        <title>Amycolatopsis taiwanensis NBRC 103393.</title>
        <authorList>
            <person name="Ichikawa N."/>
            <person name="Sato H."/>
            <person name="Tonouchi N."/>
        </authorList>
    </citation>
    <scope>NUCLEOTIDE SEQUENCE</scope>
    <source>
        <strain evidence="2">NBRC 103393</strain>
    </source>
</reference>
<dbReference type="Gene3D" id="1.10.10.2910">
    <property type="match status" value="1"/>
</dbReference>
<dbReference type="AlphaFoldDB" id="A0A9W6R8M8"/>
<dbReference type="Pfam" id="PF06114">
    <property type="entry name" value="Peptidase_M78"/>
    <property type="match status" value="1"/>
</dbReference>
<proteinExistence type="predicted"/>
<sequence>MRGRFAEEAVGQAEAMITVLERRHPGALVALRESPLNELGKWPDVVVELVSERDGGSWCSVAGSYRDDTEPPTLVVGASRSYRRRGFTGLHELGHHLQQTDPGLGQRLFAYQDSEAFEDAACDAFAARVLLPDDRARGVIDGRGPTAPGVVDLFRSSQASREACCVRAAEYLTGAGVVTLLDATGTVIFAAPRGMVPPARGSDQSATPLITAALRASATVERDNTFVTFRNGATSDTLYGQAAWCDQDYLVAVLVSDNAAWRPFALPRPDTARSRFGSWWTCETETCSEIFQITEPACTRCGIPRCPSGHCGCTSARAQKDRLCDTCFLKWPPSRFDGSSPTCRTCVEESS</sequence>
<gene>
    <name evidence="2" type="ORF">Atai01_77030</name>
</gene>
<organism evidence="2 3">
    <name type="scientific">Amycolatopsis taiwanensis</name>
    <dbReference type="NCBI Taxonomy" id="342230"/>
    <lineage>
        <taxon>Bacteria</taxon>
        <taxon>Bacillati</taxon>
        <taxon>Actinomycetota</taxon>
        <taxon>Actinomycetes</taxon>
        <taxon>Pseudonocardiales</taxon>
        <taxon>Pseudonocardiaceae</taxon>
        <taxon>Amycolatopsis</taxon>
    </lineage>
</organism>
<dbReference type="EMBL" id="BSTI01000030">
    <property type="protein sequence ID" value="GLY71084.1"/>
    <property type="molecule type" value="Genomic_DNA"/>
</dbReference>
<feature type="domain" description="IrrE N-terminal-like" evidence="1">
    <location>
        <begin position="65"/>
        <end position="137"/>
    </location>
</feature>
<keyword evidence="3" id="KW-1185">Reference proteome</keyword>